<dbReference type="AlphaFoldDB" id="A0A0R3T959"/>
<dbReference type="InterPro" id="IPR053061">
    <property type="entry name" value="AN1-type_zinc_finger"/>
</dbReference>
<accession>A0A0R3T959</accession>
<dbReference type="CDD" id="cd01802">
    <property type="entry name" value="Ubl_ZFAND4"/>
    <property type="match status" value="1"/>
</dbReference>
<evidence type="ECO:0000256" key="1">
    <source>
        <dbReference type="SAM" id="MobiDB-lite"/>
    </source>
</evidence>
<dbReference type="SMART" id="SM00213">
    <property type="entry name" value="UBQ"/>
    <property type="match status" value="1"/>
</dbReference>
<feature type="compositionally biased region" description="Low complexity" evidence="1">
    <location>
        <begin position="98"/>
        <end position="114"/>
    </location>
</feature>
<dbReference type="InterPro" id="IPR019956">
    <property type="entry name" value="Ubiquitin_dom"/>
</dbReference>
<dbReference type="PANTHER" id="PTHR46728:SF1">
    <property type="entry name" value="AN1-TYPE ZINC FINGER PROTEIN 4"/>
    <property type="match status" value="1"/>
</dbReference>
<sequence>MELRIVTLTGTSFELRVSPNDTVMSIKSKIQRFEGIPICQQHLIWQNGELSDHQSLQDYSIPGGATLRLVLGLRGGPINTYRPSTAATATIRFTSTAHFSSSSSNQNKSDCSSSTDDLPPTTATTSIPPLNESEVRDPEDEKQITFYFVNSADHLDFMRAVNKHHRETASTNSLLRSEESSEYPLKAPFLSSNLSNSKTTQSLPFLQSEESALSCDDPQKPQSHLATTTSEPSVLKASTDRQKSSSPATIAAAASLFTGYAFGRDNSYASDTEDCISPECNSNTTAAAYFLQPSSPEWDNRDLSTTPPMTVPPFYPSENREGEEYTVEEDNDSLADLKDCLLYYQSGDLLFGPRRNGSHSCNCKGNFITDADGPNTTRAKAEECESLAEKMRHIRNQLSHQRQERIRRRLRHQQQQDNVEDGSEFNKEITQPSAGKLIIVLVLLKRKEMF</sequence>
<feature type="region of interest" description="Disordered" evidence="1">
    <location>
        <begin position="210"/>
        <end position="247"/>
    </location>
</feature>
<dbReference type="STRING" id="102285.A0A0R3T959"/>
<organism evidence="5">
    <name type="scientific">Rodentolepis nana</name>
    <name type="common">Dwarf tapeworm</name>
    <name type="synonym">Hymenolepis nana</name>
    <dbReference type="NCBI Taxonomy" id="102285"/>
    <lineage>
        <taxon>Eukaryota</taxon>
        <taxon>Metazoa</taxon>
        <taxon>Spiralia</taxon>
        <taxon>Lophotrochozoa</taxon>
        <taxon>Platyhelminthes</taxon>
        <taxon>Cestoda</taxon>
        <taxon>Eucestoda</taxon>
        <taxon>Cyclophyllidea</taxon>
        <taxon>Hymenolepididae</taxon>
        <taxon>Rodentolepis</taxon>
    </lineage>
</organism>
<dbReference type="OrthoDB" id="756206at2759"/>
<feature type="region of interest" description="Disordered" evidence="1">
    <location>
        <begin position="399"/>
        <end position="427"/>
    </location>
</feature>
<feature type="domain" description="Ubiquitin-like" evidence="2">
    <location>
        <begin position="1"/>
        <end position="76"/>
    </location>
</feature>
<proteinExistence type="predicted"/>
<feature type="compositionally biased region" description="Polar residues" evidence="1">
    <location>
        <begin position="220"/>
        <end position="232"/>
    </location>
</feature>
<dbReference type="EMBL" id="UZAE01002149">
    <property type="protein sequence ID" value="VDN99455.1"/>
    <property type="molecule type" value="Genomic_DNA"/>
</dbReference>
<dbReference type="InterPro" id="IPR000626">
    <property type="entry name" value="Ubiquitin-like_dom"/>
</dbReference>
<dbReference type="WBParaSite" id="HNAJ_0000359801-mRNA-1">
    <property type="protein sequence ID" value="HNAJ_0000359801-mRNA-1"/>
    <property type="gene ID" value="HNAJ_0000359801"/>
</dbReference>
<name>A0A0R3T959_RODNA</name>
<reference evidence="3 4" key="2">
    <citation type="submission" date="2018-11" db="EMBL/GenBank/DDBJ databases">
        <authorList>
            <consortium name="Pathogen Informatics"/>
        </authorList>
    </citation>
    <scope>NUCLEOTIDE SEQUENCE [LARGE SCALE GENOMIC DNA]</scope>
</reference>
<dbReference type="Pfam" id="PF00240">
    <property type="entry name" value="ubiquitin"/>
    <property type="match status" value="1"/>
</dbReference>
<dbReference type="PRINTS" id="PR00348">
    <property type="entry name" value="UBIQUITIN"/>
</dbReference>
<dbReference type="InterPro" id="IPR029071">
    <property type="entry name" value="Ubiquitin-like_domsf"/>
</dbReference>
<evidence type="ECO:0000313" key="3">
    <source>
        <dbReference type="EMBL" id="VDN99455.1"/>
    </source>
</evidence>
<protein>
    <submittedName>
        <fullName evidence="5">Ubiquitin-like domain-containing protein</fullName>
    </submittedName>
</protein>
<reference evidence="5" key="1">
    <citation type="submission" date="2017-02" db="UniProtKB">
        <authorList>
            <consortium name="WormBaseParasite"/>
        </authorList>
    </citation>
    <scope>IDENTIFICATION</scope>
</reference>
<evidence type="ECO:0000313" key="5">
    <source>
        <dbReference type="WBParaSite" id="HNAJ_0000359801-mRNA-1"/>
    </source>
</evidence>
<dbReference type="Proteomes" id="UP000278807">
    <property type="component" value="Unassembled WGS sequence"/>
</dbReference>
<dbReference type="Gene3D" id="3.10.20.90">
    <property type="entry name" value="Phosphatidylinositol 3-kinase Catalytic Subunit, Chain A, domain 1"/>
    <property type="match status" value="1"/>
</dbReference>
<keyword evidence="4" id="KW-1185">Reference proteome</keyword>
<evidence type="ECO:0000259" key="2">
    <source>
        <dbReference type="PROSITE" id="PS50053"/>
    </source>
</evidence>
<dbReference type="PROSITE" id="PS50053">
    <property type="entry name" value="UBIQUITIN_2"/>
    <property type="match status" value="1"/>
</dbReference>
<evidence type="ECO:0000313" key="4">
    <source>
        <dbReference type="Proteomes" id="UP000278807"/>
    </source>
</evidence>
<dbReference type="PANTHER" id="PTHR46728">
    <property type="entry name" value="AN1-TYPE ZINC FINGER PROTEIN 4"/>
    <property type="match status" value="1"/>
</dbReference>
<feature type="region of interest" description="Disordered" evidence="1">
    <location>
        <begin position="98"/>
        <end position="139"/>
    </location>
</feature>
<dbReference type="SUPFAM" id="SSF54236">
    <property type="entry name" value="Ubiquitin-like"/>
    <property type="match status" value="1"/>
</dbReference>
<gene>
    <name evidence="3" type="ORF">HNAJ_LOCUS3596</name>
</gene>